<protein>
    <submittedName>
        <fullName evidence="3">Uncharacterized protein</fullName>
    </submittedName>
</protein>
<dbReference type="Proteomes" id="UP000326799">
    <property type="component" value="Unassembled WGS sequence"/>
</dbReference>
<accession>A0A5N6E871</accession>
<dbReference type="AlphaFoldDB" id="A0A5N6E871"/>
<reference evidence="3 4" key="1">
    <citation type="submission" date="2019-04" db="EMBL/GenBank/DDBJ databases">
        <title>Fungal friends and foes A comparative genomics study of 23 Aspergillus species from section Flavi.</title>
        <authorList>
            <consortium name="DOE Joint Genome Institute"/>
            <person name="Kjaerbolling I."/>
            <person name="Vesth T.C."/>
            <person name="Frisvad J.C."/>
            <person name="Nybo J.L."/>
            <person name="Theobald S."/>
            <person name="Kildgaard S."/>
            <person name="Petersen T.I."/>
            <person name="Kuo A."/>
            <person name="Sato A."/>
            <person name="Lyhne E.K."/>
            <person name="Kogle M.E."/>
            <person name="Wiebenga A."/>
            <person name="Kun R.S."/>
            <person name="Lubbers R.J."/>
            <person name="Makela M.R."/>
            <person name="Barry K."/>
            <person name="Chovatia M."/>
            <person name="Clum A."/>
            <person name="Daum C."/>
            <person name="Haridas S."/>
            <person name="He G."/>
            <person name="LaButti K."/>
            <person name="Lipzen A."/>
            <person name="Mondo S."/>
            <person name="Pangilinan J."/>
            <person name="Riley R."/>
            <person name="Salamov A."/>
            <person name="Simmons B.A."/>
            <person name="Magnuson J.K."/>
            <person name="Henrissat B."/>
            <person name="Mortensen U.H."/>
            <person name="Larsen T.O."/>
            <person name="De vries R.P."/>
            <person name="Grigoriev I.V."/>
            <person name="Machida M."/>
            <person name="Baker S.E."/>
            <person name="Andersen M.R."/>
        </authorList>
    </citation>
    <scope>NUCLEOTIDE SEQUENCE [LARGE SCALE GENOMIC DNA]</scope>
    <source>
        <strain evidence="3 4">CBS 126849</strain>
    </source>
</reference>
<feature type="transmembrane region" description="Helical" evidence="2">
    <location>
        <begin position="128"/>
        <end position="148"/>
    </location>
</feature>
<evidence type="ECO:0000313" key="4">
    <source>
        <dbReference type="Proteomes" id="UP000326799"/>
    </source>
</evidence>
<gene>
    <name evidence="3" type="ORF">BDV33DRAFT_196834</name>
</gene>
<keyword evidence="4" id="KW-1185">Reference proteome</keyword>
<dbReference type="InterPro" id="IPR021514">
    <property type="entry name" value="DUF3176"/>
</dbReference>
<sequence>MPRHWPECCQVMYLYSTGDRGTWPQPSSLTGHSPQPTAHLSREEMGFKLSGFAHLVDPSQDLRYGVGITPSPSPSPPPPPSPPKTSPTTTTQEEEKKKKKKEKEPLTAHSKEPHNPAPILDYWPGWDILGLTLSLAILIAIVVILRTYNGQQQPTWRGVSLNTVLSWLSTVAKGCIAFPLSSGLSQLKWVWFAKRARPLSDLRVFDNASRGVYGSLELVLALRMRHFAVVGAIAVVLAVGFDPFVQNLVHYSSDLVVDTSRVSRLANATYYDTVGPLKLGYFVEPTLKSNIYNSIFSTDPSRPWAIPQYTCPSGNCTWDPVASLAVRALCTDITSSIQQSCTTHNDTRAMEMTYKNCTVSLPHDGAAAFYAGGTLTEAIALQVKPVIEPVVYTKHNTLLVIQRIEARAAVPDTGHYMAQDIRDDGRYVATECALELVVRSVQAQVSGSVYSERILAEWTGVDVWYDENQGANGSSLVPEWDDRSLLGGAGGGVGNFTLFPKSQATIVQFLEPLFSGEIYSGMMSLIIRASGDQSGASYATADVMEALLLGNITGCADVQSNRFSCAMHNVAGALSKSFRDQAYINSGAEMADMALGHTQWLTLPVLVWMLGGATWLGAEWKTRRGKLHKWSDNPLPLLFLYREGQGGDGFAETMKGRARHANIATCWTARFVQHAVPAMKVCIGEHGQQLVLMYYYDSYYVP</sequence>
<evidence type="ECO:0000256" key="1">
    <source>
        <dbReference type="SAM" id="MobiDB-lite"/>
    </source>
</evidence>
<evidence type="ECO:0000313" key="3">
    <source>
        <dbReference type="EMBL" id="KAB8213568.1"/>
    </source>
</evidence>
<dbReference type="Pfam" id="PF11374">
    <property type="entry name" value="DUF3176"/>
    <property type="match status" value="1"/>
</dbReference>
<feature type="compositionally biased region" description="Pro residues" evidence="1">
    <location>
        <begin position="71"/>
        <end position="85"/>
    </location>
</feature>
<proteinExistence type="predicted"/>
<evidence type="ECO:0000256" key="2">
    <source>
        <dbReference type="SAM" id="Phobius"/>
    </source>
</evidence>
<dbReference type="PANTHER" id="PTHR35394:SF5">
    <property type="entry name" value="DUF3176 DOMAIN-CONTAINING PROTEIN"/>
    <property type="match status" value="1"/>
</dbReference>
<feature type="compositionally biased region" description="Basic and acidic residues" evidence="1">
    <location>
        <begin position="102"/>
        <end position="114"/>
    </location>
</feature>
<dbReference type="PANTHER" id="PTHR35394">
    <property type="entry name" value="DUF3176 DOMAIN-CONTAINING PROTEIN"/>
    <property type="match status" value="1"/>
</dbReference>
<keyword evidence="2" id="KW-0472">Membrane</keyword>
<organism evidence="3 4">
    <name type="scientific">Aspergillus novoparasiticus</name>
    <dbReference type="NCBI Taxonomy" id="986946"/>
    <lineage>
        <taxon>Eukaryota</taxon>
        <taxon>Fungi</taxon>
        <taxon>Dikarya</taxon>
        <taxon>Ascomycota</taxon>
        <taxon>Pezizomycotina</taxon>
        <taxon>Eurotiomycetes</taxon>
        <taxon>Eurotiomycetidae</taxon>
        <taxon>Eurotiales</taxon>
        <taxon>Aspergillaceae</taxon>
        <taxon>Aspergillus</taxon>
        <taxon>Aspergillus subgen. Circumdati</taxon>
    </lineage>
</organism>
<keyword evidence="2" id="KW-1133">Transmembrane helix</keyword>
<keyword evidence="2" id="KW-0812">Transmembrane</keyword>
<name>A0A5N6E871_9EURO</name>
<dbReference type="EMBL" id="ML733594">
    <property type="protein sequence ID" value="KAB8213568.1"/>
    <property type="molecule type" value="Genomic_DNA"/>
</dbReference>
<feature type="region of interest" description="Disordered" evidence="1">
    <location>
        <begin position="63"/>
        <end position="114"/>
    </location>
</feature>